<dbReference type="Gene3D" id="3.40.47.10">
    <property type="match status" value="1"/>
</dbReference>
<dbReference type="SUPFAM" id="SSF53901">
    <property type="entry name" value="Thiolase-like"/>
    <property type="match status" value="2"/>
</dbReference>
<dbReference type="AlphaFoldDB" id="A0A1G9M035"/>
<keyword evidence="4" id="KW-1185">Reference proteome</keyword>
<reference evidence="3 4" key="1">
    <citation type="submission" date="2016-10" db="EMBL/GenBank/DDBJ databases">
        <authorList>
            <person name="de Groot N.N."/>
        </authorList>
    </citation>
    <scope>NUCLEOTIDE SEQUENCE [LARGE SCALE GENOMIC DNA]</scope>
    <source>
        <strain evidence="3 4">DSM 16077</strain>
    </source>
</reference>
<sequence>MPEPVFILGGAQSDFARNWTRDNKGLFELISETTQAGLEAADLAARDVDVIHIGNFAGELFCGQGLIGGMMAHVDPDFEGKPTSRHEAACASGSMAIMAAMADIEAGRYGLAAVVGVELMRNVPGQRAAEILGAAAWADREALGARYLWPAMFSDLAEEYDQRYGLDRRHLAEISRINFDNAKRNPAAQSRAWSFTEASFEADDDANPVVEGWMRRSDCGQVTDGAATIFLASGAVAQEYATRRGLDLADIPRFKGWGHTTAPLMMETKLAKSRESGGYMFPWVRKAITDACGRAGITETRQLDAIETHDCFSITEYMAIEHFGLTAPGEAWKAIEAGIIAPGGALPVNPSGGLIGLGHPVGATGVRMALDAWRQTSGRSGDTQVEGARTVATYNVGGSTTASACFVIGV</sequence>
<gene>
    <name evidence="3" type="ORF">SAMN04488568_101270</name>
</gene>
<keyword evidence="3" id="KW-0808">Transferase</keyword>
<feature type="domain" description="Thiolase C-terminal" evidence="2">
    <location>
        <begin position="284"/>
        <end position="408"/>
    </location>
</feature>
<organism evidence="3 4">
    <name type="scientific">Maricaulis salignorans</name>
    <dbReference type="NCBI Taxonomy" id="144026"/>
    <lineage>
        <taxon>Bacteria</taxon>
        <taxon>Pseudomonadati</taxon>
        <taxon>Pseudomonadota</taxon>
        <taxon>Alphaproteobacteria</taxon>
        <taxon>Maricaulales</taxon>
        <taxon>Maricaulaceae</taxon>
        <taxon>Maricaulis</taxon>
    </lineage>
</organism>
<evidence type="ECO:0000259" key="1">
    <source>
        <dbReference type="Pfam" id="PF00108"/>
    </source>
</evidence>
<dbReference type="NCBIfam" id="NF004936">
    <property type="entry name" value="PRK06289.1"/>
    <property type="match status" value="1"/>
</dbReference>
<dbReference type="EMBL" id="FNHG01000001">
    <property type="protein sequence ID" value="SDL67341.1"/>
    <property type="molecule type" value="Genomic_DNA"/>
</dbReference>
<dbReference type="InterPro" id="IPR016039">
    <property type="entry name" value="Thiolase-like"/>
</dbReference>
<dbReference type="OrthoDB" id="9790314at2"/>
<accession>A0A1G9M035</accession>
<protein>
    <submittedName>
        <fullName evidence="3">Acetyl-CoA C-acetyltransferase</fullName>
    </submittedName>
</protein>
<dbReference type="PANTHER" id="PTHR42870:SF1">
    <property type="entry name" value="NON-SPECIFIC LIPID-TRANSFER PROTEIN-LIKE 2"/>
    <property type="match status" value="1"/>
</dbReference>
<dbReference type="PIRSF" id="PIRSF000429">
    <property type="entry name" value="Ac-CoA_Ac_transf"/>
    <property type="match status" value="1"/>
</dbReference>
<dbReference type="InterPro" id="IPR020616">
    <property type="entry name" value="Thiolase_N"/>
</dbReference>
<proteinExistence type="predicted"/>
<evidence type="ECO:0000313" key="3">
    <source>
        <dbReference type="EMBL" id="SDL67341.1"/>
    </source>
</evidence>
<evidence type="ECO:0000259" key="2">
    <source>
        <dbReference type="Pfam" id="PF22691"/>
    </source>
</evidence>
<dbReference type="PANTHER" id="PTHR42870">
    <property type="entry name" value="ACETYL-COA C-ACETYLTRANSFERASE"/>
    <property type="match status" value="1"/>
</dbReference>
<name>A0A1G9M035_9PROT</name>
<dbReference type="CDD" id="cd00829">
    <property type="entry name" value="SCP-x_thiolase"/>
    <property type="match status" value="1"/>
</dbReference>
<evidence type="ECO:0000313" key="4">
    <source>
        <dbReference type="Proteomes" id="UP000199759"/>
    </source>
</evidence>
<dbReference type="Pfam" id="PF22691">
    <property type="entry name" value="Thiolase_C_1"/>
    <property type="match status" value="1"/>
</dbReference>
<dbReference type="InterPro" id="IPR055140">
    <property type="entry name" value="Thiolase_C_2"/>
</dbReference>
<dbReference type="Proteomes" id="UP000199759">
    <property type="component" value="Unassembled WGS sequence"/>
</dbReference>
<dbReference type="GO" id="GO:0003988">
    <property type="term" value="F:acetyl-CoA C-acyltransferase activity"/>
    <property type="evidence" value="ECO:0007669"/>
    <property type="project" value="UniProtKB-ARBA"/>
</dbReference>
<dbReference type="STRING" id="144026.SAMN04488568_101270"/>
<dbReference type="RefSeq" id="WP_091765587.1">
    <property type="nucleotide sequence ID" value="NZ_FNHG01000001.1"/>
</dbReference>
<feature type="domain" description="Thiolase N-terminal" evidence="1">
    <location>
        <begin position="7"/>
        <end position="189"/>
    </location>
</feature>
<dbReference type="InterPro" id="IPR002155">
    <property type="entry name" value="Thiolase"/>
</dbReference>
<dbReference type="Pfam" id="PF00108">
    <property type="entry name" value="Thiolase_N"/>
    <property type="match status" value="1"/>
</dbReference>